<dbReference type="FunFam" id="3.30.230.10:FF:000008">
    <property type="entry name" value="DNA topoisomerase 2"/>
    <property type="match status" value="1"/>
</dbReference>
<keyword evidence="12 15" id="KW-0238">DNA-binding</keyword>
<feature type="compositionally biased region" description="Low complexity" evidence="17">
    <location>
        <begin position="1696"/>
        <end position="1709"/>
    </location>
</feature>
<dbReference type="SUPFAM" id="SSF55874">
    <property type="entry name" value="ATPase domain of HSP90 chaperone/DNA topoisomerase II/histidine kinase"/>
    <property type="match status" value="1"/>
</dbReference>
<evidence type="ECO:0000256" key="9">
    <source>
        <dbReference type="ARBA" id="ARBA00022840"/>
    </source>
</evidence>
<protein>
    <recommendedName>
        <fullName evidence="6 16">DNA topoisomerase 2</fullName>
        <ecNumber evidence="5 16">5.6.2.2</ecNumber>
    </recommendedName>
</protein>
<dbReference type="Gene3D" id="3.30.1490.30">
    <property type="match status" value="1"/>
</dbReference>
<dbReference type="FunFam" id="3.90.199.10:FF:000002">
    <property type="entry name" value="DNA topoisomerase 2"/>
    <property type="match status" value="1"/>
</dbReference>
<dbReference type="InterPro" id="IPR006171">
    <property type="entry name" value="TOPRIM_dom"/>
</dbReference>
<dbReference type="FunFam" id="3.30.1490.30:FF:000001">
    <property type="entry name" value="DNA topoisomerase 2"/>
    <property type="match status" value="1"/>
</dbReference>
<feature type="compositionally biased region" description="Basic and acidic residues" evidence="17">
    <location>
        <begin position="1192"/>
        <end position="1203"/>
    </location>
</feature>
<feature type="compositionally biased region" description="Acidic residues" evidence="17">
    <location>
        <begin position="1496"/>
        <end position="1505"/>
    </location>
</feature>
<dbReference type="GO" id="GO:0000712">
    <property type="term" value="P:resolution of meiotic recombination intermediates"/>
    <property type="evidence" value="ECO:0007669"/>
    <property type="project" value="TreeGrafter"/>
</dbReference>
<feature type="compositionally biased region" description="Basic and acidic residues" evidence="17">
    <location>
        <begin position="1311"/>
        <end position="1324"/>
    </location>
</feature>
<feature type="region of interest" description="Disordered" evidence="17">
    <location>
        <begin position="1565"/>
        <end position="1782"/>
    </location>
</feature>
<feature type="compositionally biased region" description="Acidic residues" evidence="17">
    <location>
        <begin position="1403"/>
        <end position="1412"/>
    </location>
</feature>
<evidence type="ECO:0000256" key="4">
    <source>
        <dbReference type="ARBA" id="ARBA00011080"/>
    </source>
</evidence>
<feature type="region of interest" description="Disordered" evidence="17">
    <location>
        <begin position="1351"/>
        <end position="1552"/>
    </location>
</feature>
<dbReference type="Gene3D" id="3.90.199.10">
    <property type="entry name" value="Topoisomerase II, domain 5"/>
    <property type="match status" value="1"/>
</dbReference>
<dbReference type="InterPro" id="IPR013759">
    <property type="entry name" value="Topo_IIA_B_C"/>
</dbReference>
<dbReference type="InterPro" id="IPR013757">
    <property type="entry name" value="Topo_IIA_A_a_sf"/>
</dbReference>
<dbReference type="SUPFAM" id="SSF54211">
    <property type="entry name" value="Ribosomal protein S5 domain 2-like"/>
    <property type="match status" value="1"/>
</dbReference>
<feature type="compositionally biased region" description="Low complexity" evidence="17">
    <location>
        <begin position="38"/>
        <end position="59"/>
    </location>
</feature>
<dbReference type="PROSITE" id="PS00177">
    <property type="entry name" value="TOPOISOMERASE_II"/>
    <property type="match status" value="1"/>
</dbReference>
<evidence type="ECO:0000259" key="19">
    <source>
        <dbReference type="PROSITE" id="PS52040"/>
    </source>
</evidence>
<dbReference type="CDD" id="cd16930">
    <property type="entry name" value="HATPase_TopII-like"/>
    <property type="match status" value="1"/>
</dbReference>
<keyword evidence="8 16" id="KW-0547">Nucleotide-binding</keyword>
<dbReference type="Gene3D" id="1.10.268.10">
    <property type="entry name" value="Topoisomerase, domain 3"/>
    <property type="match status" value="1"/>
</dbReference>
<dbReference type="InterPro" id="IPR002205">
    <property type="entry name" value="Topo_IIA_dom_A"/>
</dbReference>
<dbReference type="FunFam" id="3.30.1360.40:FF:000003">
    <property type="entry name" value="DNA topoisomerase 2"/>
    <property type="match status" value="1"/>
</dbReference>
<dbReference type="GO" id="GO:0005634">
    <property type="term" value="C:nucleus"/>
    <property type="evidence" value="ECO:0007669"/>
    <property type="project" value="TreeGrafter"/>
</dbReference>
<evidence type="ECO:0000256" key="12">
    <source>
        <dbReference type="ARBA" id="ARBA00023125"/>
    </source>
</evidence>
<dbReference type="GO" id="GO:0046872">
    <property type="term" value="F:metal ion binding"/>
    <property type="evidence" value="ECO:0007669"/>
    <property type="project" value="UniProtKB-KW"/>
</dbReference>
<dbReference type="EC" id="5.6.2.2" evidence="5 16"/>
<dbReference type="InterPro" id="IPR003594">
    <property type="entry name" value="HATPase_dom"/>
</dbReference>
<evidence type="ECO:0000256" key="17">
    <source>
        <dbReference type="SAM" id="MobiDB-lite"/>
    </source>
</evidence>
<dbReference type="FunFam" id="3.40.50.670:FF:000001">
    <property type="entry name" value="DNA topoisomerase 2"/>
    <property type="match status" value="2"/>
</dbReference>
<keyword evidence="13 15" id="KW-0413">Isomerase</keyword>
<dbReference type="Gene3D" id="3.40.50.670">
    <property type="match status" value="1"/>
</dbReference>
<feature type="domain" description="Toprim" evidence="18">
    <location>
        <begin position="559"/>
        <end position="677"/>
    </location>
</feature>
<gene>
    <name evidence="20" type="ORF">CCHL11_01171</name>
</gene>
<feature type="active site" description="O-(5'-phospho-DNA)-tyrosine intermediate" evidence="15">
    <location>
        <position position="902"/>
    </location>
</feature>
<feature type="compositionally biased region" description="Low complexity" evidence="17">
    <location>
        <begin position="8"/>
        <end position="30"/>
    </location>
</feature>
<proteinExistence type="inferred from homology"/>
<dbReference type="Pfam" id="PF01751">
    <property type="entry name" value="Toprim"/>
    <property type="match status" value="1"/>
</dbReference>
<evidence type="ECO:0000256" key="6">
    <source>
        <dbReference type="ARBA" id="ARBA00019635"/>
    </source>
</evidence>
<dbReference type="InterPro" id="IPR018522">
    <property type="entry name" value="TopoIIA_CS"/>
</dbReference>
<dbReference type="Pfam" id="PF00204">
    <property type="entry name" value="DNA_gyraseB"/>
    <property type="match status" value="1"/>
</dbReference>
<dbReference type="Pfam" id="PF16898">
    <property type="entry name" value="TOPRIM_C"/>
    <property type="match status" value="1"/>
</dbReference>
<keyword evidence="11 15" id="KW-0799">Topoisomerase</keyword>
<feature type="region of interest" description="Disordered" evidence="17">
    <location>
        <begin position="1"/>
        <end position="131"/>
    </location>
</feature>
<dbReference type="InterPro" id="IPR031660">
    <property type="entry name" value="TOPRIM_C"/>
</dbReference>
<dbReference type="InterPro" id="IPR014721">
    <property type="entry name" value="Ribsml_uS5_D2-typ_fold_subgr"/>
</dbReference>
<dbReference type="EMBL" id="MPGH01000008">
    <property type="protein sequence ID" value="OLN97396.1"/>
    <property type="molecule type" value="Genomic_DNA"/>
</dbReference>
<dbReference type="InterPro" id="IPR050634">
    <property type="entry name" value="DNA_Topoisomerase_II"/>
</dbReference>
<comment type="subunit">
    <text evidence="16">Homodimer.</text>
</comment>
<feature type="compositionally biased region" description="Basic and acidic residues" evidence="17">
    <location>
        <begin position="1677"/>
        <end position="1687"/>
    </location>
</feature>
<dbReference type="InterPro" id="IPR001154">
    <property type="entry name" value="TopoII_euk"/>
</dbReference>
<dbReference type="PROSITE" id="PS50880">
    <property type="entry name" value="TOPRIM"/>
    <property type="match status" value="1"/>
</dbReference>
<feature type="compositionally biased region" description="Basic and acidic residues" evidence="17">
    <location>
        <begin position="1351"/>
        <end position="1362"/>
    </location>
</feature>
<keyword evidence="9 16" id="KW-0067">ATP-binding</keyword>
<feature type="region of interest" description="Disordered" evidence="17">
    <location>
        <begin position="1302"/>
        <end position="1326"/>
    </location>
</feature>
<comment type="caution">
    <text evidence="20">The sequence shown here is derived from an EMBL/GenBank/DDBJ whole genome shotgun (WGS) entry which is preliminary data.</text>
</comment>
<dbReference type="GO" id="GO:0003677">
    <property type="term" value="F:DNA binding"/>
    <property type="evidence" value="ECO:0007669"/>
    <property type="project" value="UniProtKB-UniRule"/>
</dbReference>
<keyword evidence="7" id="KW-0479">Metal-binding</keyword>
<comment type="cofactor">
    <cofactor evidence="2">
        <name>Ca(2+)</name>
        <dbReference type="ChEBI" id="CHEBI:29108"/>
    </cofactor>
</comment>
<evidence type="ECO:0000256" key="7">
    <source>
        <dbReference type="ARBA" id="ARBA00022723"/>
    </source>
</evidence>
<feature type="compositionally biased region" description="Polar residues" evidence="17">
    <location>
        <begin position="1476"/>
        <end position="1488"/>
    </location>
</feature>
<name>A0A1Q8S7N9_9PEZI</name>
<dbReference type="SMART" id="SM00387">
    <property type="entry name" value="HATPase_c"/>
    <property type="match status" value="1"/>
</dbReference>
<dbReference type="PANTHER" id="PTHR10169:SF38">
    <property type="entry name" value="DNA TOPOISOMERASE 2"/>
    <property type="match status" value="1"/>
</dbReference>
<evidence type="ECO:0000259" key="18">
    <source>
        <dbReference type="PROSITE" id="PS50880"/>
    </source>
</evidence>
<dbReference type="GO" id="GO:0005524">
    <property type="term" value="F:ATP binding"/>
    <property type="evidence" value="ECO:0007669"/>
    <property type="project" value="UniProtKB-UniRule"/>
</dbReference>
<comment type="catalytic activity">
    <reaction evidence="1 15 16">
        <text>ATP-dependent breakage, passage and rejoining of double-stranded DNA.</text>
        <dbReference type="EC" id="5.6.2.2"/>
    </reaction>
</comment>
<evidence type="ECO:0000256" key="1">
    <source>
        <dbReference type="ARBA" id="ARBA00000185"/>
    </source>
</evidence>
<dbReference type="Proteomes" id="UP000186583">
    <property type="component" value="Unassembled WGS sequence"/>
</dbReference>
<dbReference type="InterPro" id="IPR034157">
    <property type="entry name" value="TOPRIM_TopoII"/>
</dbReference>
<dbReference type="GO" id="GO:0006265">
    <property type="term" value="P:DNA topological change"/>
    <property type="evidence" value="ECO:0007669"/>
    <property type="project" value="UniProtKB-UniRule"/>
</dbReference>
<dbReference type="Gene3D" id="3.30.565.10">
    <property type="entry name" value="Histidine kinase-like ATPase, C-terminal domain"/>
    <property type="match status" value="1"/>
</dbReference>
<dbReference type="SMART" id="SM00433">
    <property type="entry name" value="TOP2c"/>
    <property type="match status" value="1"/>
</dbReference>
<dbReference type="GO" id="GO:0003918">
    <property type="term" value="F:DNA topoisomerase type II (double strand cut, ATP-hydrolyzing) activity"/>
    <property type="evidence" value="ECO:0007669"/>
    <property type="project" value="UniProtKB-UniRule"/>
</dbReference>
<accession>A0A1Q8S7N9</accession>
<dbReference type="Pfam" id="PF02518">
    <property type="entry name" value="HATPase_c"/>
    <property type="match status" value="1"/>
</dbReference>
<dbReference type="PRINTS" id="PR01158">
    <property type="entry name" value="TOPISMRASEII"/>
</dbReference>
<evidence type="ECO:0000256" key="11">
    <source>
        <dbReference type="ARBA" id="ARBA00023029"/>
    </source>
</evidence>
<feature type="region of interest" description="Disordered" evidence="17">
    <location>
        <begin position="1192"/>
        <end position="1220"/>
    </location>
</feature>
<dbReference type="FunFam" id="3.30.565.10:FF:000004">
    <property type="entry name" value="DNA topoisomerase 2"/>
    <property type="match status" value="1"/>
</dbReference>
<comment type="cofactor">
    <cofactor evidence="3">
        <name>Mg(2+)</name>
        <dbReference type="ChEBI" id="CHEBI:18420"/>
    </cofactor>
</comment>
<reference evidence="20 21" key="1">
    <citation type="submission" date="2016-11" db="EMBL/GenBank/DDBJ databases">
        <title>Draft Genome Assembly of Colletotrichum chlorophyti a pathogen of herbaceous plants.</title>
        <authorList>
            <person name="Gan P."/>
            <person name="Narusaka M."/>
            <person name="Tsushima A."/>
            <person name="Narusaka Y."/>
            <person name="Takano Y."/>
            <person name="Shirasu K."/>
        </authorList>
    </citation>
    <scope>NUCLEOTIDE SEQUENCE [LARGE SCALE GENOMIC DNA]</scope>
    <source>
        <strain evidence="20 21">NTL11</strain>
    </source>
</reference>
<evidence type="ECO:0000313" key="20">
    <source>
        <dbReference type="EMBL" id="OLN97396.1"/>
    </source>
</evidence>
<evidence type="ECO:0000256" key="10">
    <source>
        <dbReference type="ARBA" id="ARBA00022842"/>
    </source>
</evidence>
<dbReference type="PRINTS" id="PR00418">
    <property type="entry name" value="TPI2FAMILY"/>
</dbReference>
<dbReference type="GO" id="GO:0000819">
    <property type="term" value="P:sister chromatid segregation"/>
    <property type="evidence" value="ECO:0007669"/>
    <property type="project" value="TreeGrafter"/>
</dbReference>
<keyword evidence="10" id="KW-0460">Magnesium</keyword>
<dbReference type="CDD" id="cd03365">
    <property type="entry name" value="TOPRIM_TopoIIA"/>
    <property type="match status" value="1"/>
</dbReference>
<dbReference type="InterPro" id="IPR013758">
    <property type="entry name" value="Topo_IIA_A/C_ab"/>
</dbReference>
<dbReference type="CDD" id="cd00187">
    <property type="entry name" value="TOP4c"/>
    <property type="match status" value="1"/>
</dbReference>
<feature type="compositionally biased region" description="Low complexity" evidence="17">
    <location>
        <begin position="1740"/>
        <end position="1752"/>
    </location>
</feature>
<feature type="compositionally biased region" description="Acidic residues" evidence="17">
    <location>
        <begin position="1760"/>
        <end position="1782"/>
    </location>
</feature>
<dbReference type="InterPro" id="IPR020568">
    <property type="entry name" value="Ribosomal_Su5_D2-typ_SF"/>
</dbReference>
<dbReference type="OrthoDB" id="276498at2759"/>
<evidence type="ECO:0000256" key="16">
    <source>
        <dbReference type="RuleBase" id="RU362094"/>
    </source>
</evidence>
<feature type="domain" description="Topo IIA-type catalytic" evidence="19">
    <location>
        <begin position="812"/>
        <end position="1269"/>
    </location>
</feature>
<organism evidence="20 21">
    <name type="scientific">Colletotrichum chlorophyti</name>
    <dbReference type="NCBI Taxonomy" id="708187"/>
    <lineage>
        <taxon>Eukaryota</taxon>
        <taxon>Fungi</taxon>
        <taxon>Dikarya</taxon>
        <taxon>Ascomycota</taxon>
        <taxon>Pezizomycotina</taxon>
        <taxon>Sordariomycetes</taxon>
        <taxon>Hypocreomycetidae</taxon>
        <taxon>Glomerellales</taxon>
        <taxon>Glomerellaceae</taxon>
        <taxon>Colletotrichum</taxon>
    </lineage>
</organism>
<comment type="function">
    <text evidence="14 16">Control of topological states of DNA by transient breakage and subsequent rejoining of DNA strands. Topoisomerase II makes double-strand breaks.</text>
</comment>
<feature type="compositionally biased region" description="Acidic residues" evidence="17">
    <location>
        <begin position="1204"/>
        <end position="1217"/>
    </location>
</feature>
<dbReference type="STRING" id="708187.A0A1Q8S7N9"/>
<dbReference type="InterPro" id="IPR013506">
    <property type="entry name" value="Topo_IIA_bsu_dom2"/>
</dbReference>
<evidence type="ECO:0000256" key="8">
    <source>
        <dbReference type="ARBA" id="ARBA00022741"/>
    </source>
</evidence>
<sequence length="1782" mass="198663">MPPPSQPLPEKAAAAPTLALPQTAAPADTDPSQKPKAKPAAVKKAPVKKLTQTTLKTAKPAVKKRPKPDTDDEDGASTFSNTPPSSKKLKKAPAAKKSSGNPLAEIENDSMVIDDDEPSAAAPKSKKSATDTYQKLTQLEHIIKRPDTYIGSVEPTEQPMWVFNKETKLMEYRKVTFVPGLYKIFDEILVNAADNKQRDATMTYIKVTVNRESGEISVENNGKGIPVEIHGKEKIYIPEMIFGHLLTGSNYDDDEKKTVGGRNGYGAKLCNVFSEQFTLECQDSNNGKRYKQIWTDNMGKCGKAKITSSKSADFVRVTFKPDFKRFSMTGIDDDLESLINRRVYDMAGTVRGIKVYLNGAHIKLAFKGYCEMYAKAIAKERGAEEGAEPKVVVEVDKTDAHPKWEVAFTVSDGSFQQVSFVNSIATTSGGTHINYVADQITGSLLKTLDKKKKGHALKQNHIRNHIFIFVNCLINNPAFTSQTKEQMTTKVSQFGSKCALTEEFLKKIAKSDAIQNIIDFAEKKADKMMAKSDGNKRSRISNSKLVDANLAGTRHGHECTLILTEGDSAKSLAVAGRAILDPDRIGVFPLRGKMLNVRDASIDQITKNQEIQNIKQFLGLKHKTTYTDTKGLRYGHLMIMADQDHDGSHIKGLLINFLQVQYPSLLQIPDFFREFITPIVKVWQGPNPKKPQRLKSFFTQPQYEEWKEDHKNELSRWHYKYYKGLGTSSNEDAQVYFTNLDDHLKEFNTMKTEEAELFDLAFSKKKADARKEWLGNFVPGTYLDHSTKSITYTDFVNKELILFSMADNMRSIPSVIDGLKPGQRKVIYACFKRNLIKDQKVIELAGYVSEQTSYHHGEVSLQQTIIGLAQNFVGSNNINCLEPSGNFGSRLAGGSDAASPRYIHTRLSPFARKIFSTLDEPNLEPQYEDGKRIEPKCYAPIIPMILCNGADGIGTGWSTSIPNYHPIDIVNNIKRRMGRLDPDVTEDGQFEPMMPWFRGWKGTPEVAEKDRYKFNGICELDEKTGEVVITELPIRMWTDDFKAKLEEVISGTKGPVWIKDYKEFNDHKNVHFVIQMDDKHVKDVMTDGLMERFKLNKQVATSNLVAFDTNGQIRKYEKVQDILEEFYQYRLEMYAQRKKHWLGVYHSDFRKLSEQARFIREIIDGKLVVAKKKKQVLVEELAKRKYEPFPRGADKNVKKKSTDEDMEGDEENEEENDEKTNGYDYLLSMPIWSLTYERLERLEKQIANKKAEHDALLALSEKDLWCQDLDDFVAEWENQMALDAEIQTSIRRLGRRVSKKIGAGRGRKASKKDDDEFVPGEKKRAGAKVKAAAAPKVTEKAAERFVAMFEKAKTKPKAKQEDSDAFSDDDFASLGRKTATKPAAVTESRQRAATAKKPVYTLDESDDDDDDFALLGKKSTSVPAESETEDNSSQSQKPAPAKKPSPRVVELDDVDDDFESLGKKISNEKPAPAETASKSNSTRTQRAASTKKYVIDDESDEDDDVYASLDNKSASSVEPAPAKPSANGRAPRAAATTRKSKYVLEDSETEDSQIGDIGALVRGIGEPAAETQSGRLSLFAMNRPDGRESTLPKLKSKPSRTLNDDSIDDTNYEMLARSSPHKTFTKGDDIDSFLSDDGAPTAKASGANKSSTSKEPKTAPAAAAPVKKRGRPAGSKNKKDGEADAAPKAKPKAKTAAKPTTLSPAAKAYAAKKKTTKRVISDDEEDDVEMAEPNSPPRPAARSRPGRAAATKAKAKPTYLDDDSEMADEPQSDDPFDMDESD</sequence>
<evidence type="ECO:0000256" key="14">
    <source>
        <dbReference type="ARBA" id="ARBA00053943"/>
    </source>
</evidence>
<evidence type="ECO:0000313" key="21">
    <source>
        <dbReference type="Proteomes" id="UP000186583"/>
    </source>
</evidence>
<evidence type="ECO:0000256" key="5">
    <source>
        <dbReference type="ARBA" id="ARBA00012895"/>
    </source>
</evidence>
<dbReference type="PROSITE" id="PS52040">
    <property type="entry name" value="TOPO_IIA"/>
    <property type="match status" value="1"/>
</dbReference>
<dbReference type="InterPro" id="IPR001241">
    <property type="entry name" value="Topo_IIA"/>
</dbReference>
<evidence type="ECO:0000256" key="2">
    <source>
        <dbReference type="ARBA" id="ARBA00001913"/>
    </source>
</evidence>
<dbReference type="Gene3D" id="3.30.1360.40">
    <property type="match status" value="1"/>
</dbReference>
<dbReference type="SMART" id="SM00434">
    <property type="entry name" value="TOP4c"/>
    <property type="match status" value="1"/>
</dbReference>
<dbReference type="Gene3D" id="3.30.230.10">
    <property type="match status" value="1"/>
</dbReference>
<dbReference type="CDD" id="cd03481">
    <property type="entry name" value="TopoIIA_Trans_ScTopoIIA"/>
    <property type="match status" value="1"/>
</dbReference>
<comment type="similarity">
    <text evidence="4 16">Belongs to the type II topoisomerase family.</text>
</comment>
<evidence type="ECO:0000256" key="15">
    <source>
        <dbReference type="PROSITE-ProRule" id="PRU01384"/>
    </source>
</evidence>
<dbReference type="SUPFAM" id="SSF56719">
    <property type="entry name" value="Type II DNA topoisomerase"/>
    <property type="match status" value="1"/>
</dbReference>
<evidence type="ECO:0000256" key="13">
    <source>
        <dbReference type="ARBA" id="ARBA00023235"/>
    </source>
</evidence>
<evidence type="ECO:0000256" key="3">
    <source>
        <dbReference type="ARBA" id="ARBA00001946"/>
    </source>
</evidence>
<keyword evidence="21" id="KW-1185">Reference proteome</keyword>
<dbReference type="PANTHER" id="PTHR10169">
    <property type="entry name" value="DNA TOPOISOMERASE/GYRASE"/>
    <property type="match status" value="1"/>
</dbReference>
<dbReference type="InterPro" id="IPR013760">
    <property type="entry name" value="Topo_IIA-like_dom_sf"/>
</dbReference>
<dbReference type="Pfam" id="PF00521">
    <property type="entry name" value="DNA_topoisoIV"/>
    <property type="match status" value="1"/>
</dbReference>
<feature type="compositionally biased region" description="Acidic residues" evidence="17">
    <location>
        <begin position="106"/>
        <end position="118"/>
    </location>
</feature>
<dbReference type="InterPro" id="IPR036890">
    <property type="entry name" value="HATPase_C_sf"/>
</dbReference>